<dbReference type="GO" id="GO:0030686">
    <property type="term" value="C:90S preribosome"/>
    <property type="evidence" value="ECO:0007669"/>
    <property type="project" value="TreeGrafter"/>
</dbReference>
<comment type="function">
    <text evidence="1">Involved in nucleolar processing of pre-18S ribosomal RNA.</text>
</comment>
<evidence type="ECO:0000313" key="11">
    <source>
        <dbReference type="EMBL" id="KAJ3179357.1"/>
    </source>
</evidence>
<dbReference type="GO" id="GO:0032040">
    <property type="term" value="C:small-subunit processome"/>
    <property type="evidence" value="ECO:0007669"/>
    <property type="project" value="TreeGrafter"/>
</dbReference>
<dbReference type="SMART" id="SM01033">
    <property type="entry name" value="BING4CT"/>
    <property type="match status" value="1"/>
</dbReference>
<dbReference type="Pfam" id="PF08149">
    <property type="entry name" value="BING4CT"/>
    <property type="match status" value="1"/>
</dbReference>
<dbReference type="PROSITE" id="PS50294">
    <property type="entry name" value="WD_REPEATS_REGION"/>
    <property type="match status" value="1"/>
</dbReference>
<evidence type="ECO:0000256" key="1">
    <source>
        <dbReference type="ARBA" id="ARBA00004099"/>
    </source>
</evidence>
<dbReference type="InterPro" id="IPR001680">
    <property type="entry name" value="WD40_rpt"/>
</dbReference>
<dbReference type="InterPro" id="IPR019775">
    <property type="entry name" value="WD40_repeat_CS"/>
</dbReference>
<dbReference type="InterPro" id="IPR012952">
    <property type="entry name" value="BING4_C_dom"/>
</dbReference>
<feature type="region of interest" description="Disordered" evidence="9">
    <location>
        <begin position="1"/>
        <end position="71"/>
    </location>
</feature>
<dbReference type="FunFam" id="2.130.10.10:FF:000378">
    <property type="entry name" value="U3 small nucleolar RNA-associated protein 7"/>
    <property type="match status" value="1"/>
</dbReference>
<feature type="region of interest" description="Disordered" evidence="9">
    <location>
        <begin position="475"/>
        <end position="553"/>
    </location>
</feature>
<dbReference type="PROSITE" id="PS00678">
    <property type="entry name" value="WD_REPEATS_1"/>
    <property type="match status" value="1"/>
</dbReference>
<evidence type="ECO:0000256" key="6">
    <source>
        <dbReference type="ARBA" id="ARBA00023242"/>
    </source>
</evidence>
<dbReference type="PANTHER" id="PTHR14085">
    <property type="entry name" value="WD-REPEAT PROTEIN BING4"/>
    <property type="match status" value="1"/>
</dbReference>
<sequence>MPGQKGKAASSASRPGADVTTSGVRQPDEKQVMDERKQAAASKKYDRAGTTNIPLRSVNDKKLKSKLKSTEKTSRQAALQAAQAEFLLPQEAGYLEAEGMEKTWKFTQAQMKDAVDLNTSSKMFDLKLNDFGAYSVDYTRNGKHMLIGGRKGHIATFDWKAGRLGCEVHVRETVRDVKWLHNETMFAVAQKKYTYIYDNTGMELHCLRQHTEVNRLEFLPYHFLLATVGNAGWLKYQDTSTGKLVAELRTKQGRCDVMTQNPQNAILNLGHGNGTVSMWAPTISTPLVKMLCHKGPVRAVAIDRGGIHMATTGLDGQMKLWDLRTYKCLQQYYTKSPAATLAISHQGLLAVGYGPNVSVWKDAFRTKQKEPYVSHLSAGNTIQDIAFCPYEDVLGIGHSGGISSVVVPGSGEPNFDTMEANPYQTKSQRQETEVHSLLDKIQPEMITMEADFIGTVDRAPAEVISEERRLEWEANHPNEKFVPKHKARGKSSSQRRYLRKQTNVLDGRRNELREKMEAEKKERERDRKRALGEVEEERPRTALDRFTKRAKTQ</sequence>
<dbReference type="PANTHER" id="PTHR14085:SF3">
    <property type="entry name" value="WD REPEAT-CONTAINING PROTEIN 46"/>
    <property type="match status" value="1"/>
</dbReference>
<evidence type="ECO:0000256" key="4">
    <source>
        <dbReference type="ARBA" id="ARBA00022574"/>
    </source>
</evidence>
<dbReference type="Proteomes" id="UP001212152">
    <property type="component" value="Unassembled WGS sequence"/>
</dbReference>
<dbReference type="Pfam" id="PF00400">
    <property type="entry name" value="WD40"/>
    <property type="match status" value="1"/>
</dbReference>
<gene>
    <name evidence="11" type="primary">UTP7</name>
    <name evidence="11" type="ORF">HDU87_002966</name>
</gene>
<keyword evidence="12" id="KW-1185">Reference proteome</keyword>
<dbReference type="GO" id="GO:0000462">
    <property type="term" value="P:maturation of SSU-rRNA from tricistronic rRNA transcript (SSU-rRNA, 5.8S rRNA, LSU-rRNA)"/>
    <property type="evidence" value="ECO:0007669"/>
    <property type="project" value="TreeGrafter"/>
</dbReference>
<dbReference type="PROSITE" id="PS50082">
    <property type="entry name" value="WD_REPEATS_2"/>
    <property type="match status" value="1"/>
</dbReference>
<feature type="compositionally biased region" description="Polar residues" evidence="9">
    <location>
        <begin position="490"/>
        <end position="504"/>
    </location>
</feature>
<comment type="subcellular location">
    <subcellularLocation>
        <location evidence="2">Nucleus</location>
        <location evidence="2">Nucleolus</location>
    </subcellularLocation>
</comment>
<dbReference type="InterPro" id="IPR036322">
    <property type="entry name" value="WD40_repeat_dom_sf"/>
</dbReference>
<reference evidence="11" key="1">
    <citation type="submission" date="2020-05" db="EMBL/GenBank/DDBJ databases">
        <title>Phylogenomic resolution of chytrid fungi.</title>
        <authorList>
            <person name="Stajich J.E."/>
            <person name="Amses K."/>
            <person name="Simmons R."/>
            <person name="Seto K."/>
            <person name="Myers J."/>
            <person name="Bonds A."/>
            <person name="Quandt C.A."/>
            <person name="Barry K."/>
            <person name="Liu P."/>
            <person name="Grigoriev I."/>
            <person name="Longcore J.E."/>
            <person name="James T.Y."/>
        </authorList>
    </citation>
    <scope>NUCLEOTIDE SEQUENCE</scope>
    <source>
        <strain evidence="11">JEL0379</strain>
    </source>
</reference>
<dbReference type="InterPro" id="IPR040315">
    <property type="entry name" value="WDR46/Utp7"/>
</dbReference>
<keyword evidence="4 8" id="KW-0853">WD repeat</keyword>
<organism evidence="11 12">
    <name type="scientific">Geranomyces variabilis</name>
    <dbReference type="NCBI Taxonomy" id="109894"/>
    <lineage>
        <taxon>Eukaryota</taxon>
        <taxon>Fungi</taxon>
        <taxon>Fungi incertae sedis</taxon>
        <taxon>Chytridiomycota</taxon>
        <taxon>Chytridiomycota incertae sedis</taxon>
        <taxon>Chytridiomycetes</taxon>
        <taxon>Spizellomycetales</taxon>
        <taxon>Powellomycetaceae</taxon>
        <taxon>Geranomyces</taxon>
    </lineage>
</organism>
<dbReference type="InterPro" id="IPR015943">
    <property type="entry name" value="WD40/YVTN_repeat-like_dom_sf"/>
</dbReference>
<keyword evidence="5" id="KW-0677">Repeat</keyword>
<keyword evidence="6" id="KW-0539">Nucleus</keyword>
<feature type="domain" description="BING4 C-terminal" evidence="10">
    <location>
        <begin position="371"/>
        <end position="450"/>
    </location>
</feature>
<dbReference type="AlphaFoldDB" id="A0AAD5XT10"/>
<evidence type="ECO:0000313" key="12">
    <source>
        <dbReference type="Proteomes" id="UP001212152"/>
    </source>
</evidence>
<accession>A0AAD5XT10</accession>
<feature type="compositionally biased region" description="Basic and acidic residues" evidence="9">
    <location>
        <begin position="58"/>
        <end position="71"/>
    </location>
</feature>
<evidence type="ECO:0000256" key="7">
    <source>
        <dbReference type="ARBA" id="ARBA00076453"/>
    </source>
</evidence>
<evidence type="ECO:0000256" key="8">
    <source>
        <dbReference type="PROSITE-ProRule" id="PRU00221"/>
    </source>
</evidence>
<evidence type="ECO:0000256" key="3">
    <source>
        <dbReference type="ARBA" id="ARBA00022552"/>
    </source>
</evidence>
<dbReference type="EMBL" id="JADGJQ010000021">
    <property type="protein sequence ID" value="KAJ3179357.1"/>
    <property type="molecule type" value="Genomic_DNA"/>
</dbReference>
<feature type="repeat" description="WD" evidence="8">
    <location>
        <begin position="290"/>
        <end position="331"/>
    </location>
</feature>
<protein>
    <recommendedName>
        <fullName evidence="7">U three protein 7</fullName>
    </recommendedName>
</protein>
<dbReference type="SUPFAM" id="SSF50978">
    <property type="entry name" value="WD40 repeat-like"/>
    <property type="match status" value="1"/>
</dbReference>
<evidence type="ECO:0000256" key="2">
    <source>
        <dbReference type="ARBA" id="ARBA00004604"/>
    </source>
</evidence>
<proteinExistence type="predicted"/>
<feature type="compositionally biased region" description="Basic and acidic residues" evidence="9">
    <location>
        <begin position="26"/>
        <end position="47"/>
    </location>
</feature>
<keyword evidence="3" id="KW-0698">rRNA processing</keyword>
<feature type="compositionally biased region" description="Basic and acidic residues" evidence="9">
    <location>
        <begin position="506"/>
        <end position="547"/>
    </location>
</feature>
<dbReference type="SMART" id="SM00320">
    <property type="entry name" value="WD40"/>
    <property type="match status" value="5"/>
</dbReference>
<evidence type="ECO:0000256" key="5">
    <source>
        <dbReference type="ARBA" id="ARBA00022737"/>
    </source>
</evidence>
<dbReference type="Gene3D" id="2.130.10.10">
    <property type="entry name" value="YVTN repeat-like/Quinoprotein amine dehydrogenase"/>
    <property type="match status" value="2"/>
</dbReference>
<evidence type="ECO:0000256" key="9">
    <source>
        <dbReference type="SAM" id="MobiDB-lite"/>
    </source>
</evidence>
<comment type="caution">
    <text evidence="11">The sequence shown here is derived from an EMBL/GenBank/DDBJ whole genome shotgun (WGS) entry which is preliminary data.</text>
</comment>
<name>A0AAD5XT10_9FUNG</name>
<evidence type="ECO:0000259" key="10">
    <source>
        <dbReference type="SMART" id="SM01033"/>
    </source>
</evidence>